<evidence type="ECO:0000313" key="4">
    <source>
        <dbReference type="EMBL" id="RJN31879.1"/>
    </source>
</evidence>
<gene>
    <name evidence="4" type="ORF">D3250_07130</name>
</gene>
<keyword evidence="5" id="KW-1185">Reference proteome</keyword>
<evidence type="ECO:0000256" key="2">
    <source>
        <dbReference type="RuleBase" id="RU003616"/>
    </source>
</evidence>
<dbReference type="EMBL" id="QYZP01000002">
    <property type="protein sequence ID" value="RJN31879.1"/>
    <property type="molecule type" value="Genomic_DNA"/>
</dbReference>
<dbReference type="Proteomes" id="UP000266615">
    <property type="component" value="Unassembled WGS sequence"/>
</dbReference>
<organism evidence="4 5">
    <name type="scientific">Nesterenkonia natronophila</name>
    <dbReference type="NCBI Taxonomy" id="2174932"/>
    <lineage>
        <taxon>Bacteria</taxon>
        <taxon>Bacillati</taxon>
        <taxon>Actinomycetota</taxon>
        <taxon>Actinomycetes</taxon>
        <taxon>Micrococcales</taxon>
        <taxon>Micrococcaceae</taxon>
        <taxon>Nesterenkonia</taxon>
    </lineage>
</organism>
<dbReference type="Pfam" id="PF00011">
    <property type="entry name" value="HSP20"/>
    <property type="match status" value="1"/>
</dbReference>
<dbReference type="InterPro" id="IPR002068">
    <property type="entry name" value="A-crystallin/Hsp20_dom"/>
</dbReference>
<dbReference type="PANTHER" id="PTHR11527">
    <property type="entry name" value="HEAT-SHOCK PROTEIN 20 FAMILY MEMBER"/>
    <property type="match status" value="1"/>
</dbReference>
<sequence>MTMTRYIVRFDPFAGFLSLRSELFNDGALPGTTSTTDIYTNEDRELVVEAHLPKFDEENITINLAQGALVIRAERHNEDKNKKYLIRESSSSFYRSIDLPEQAETEQIDATFEGGVLRVRVPLKRMPAPTRIPISNEDAMKNGT</sequence>
<dbReference type="InterPro" id="IPR031107">
    <property type="entry name" value="Small_HSP"/>
</dbReference>
<comment type="similarity">
    <text evidence="1 2">Belongs to the small heat shock protein (HSP20) family.</text>
</comment>
<dbReference type="SUPFAM" id="SSF49764">
    <property type="entry name" value="HSP20-like chaperones"/>
    <property type="match status" value="1"/>
</dbReference>
<proteinExistence type="inferred from homology"/>
<feature type="domain" description="SHSP" evidence="3">
    <location>
        <begin position="27"/>
        <end position="137"/>
    </location>
</feature>
<dbReference type="CDD" id="cd06464">
    <property type="entry name" value="ACD_sHsps-like"/>
    <property type="match status" value="1"/>
</dbReference>
<protein>
    <submittedName>
        <fullName evidence="4">Hsp20/alpha crystallin family protein</fullName>
    </submittedName>
</protein>
<evidence type="ECO:0000313" key="5">
    <source>
        <dbReference type="Proteomes" id="UP000266615"/>
    </source>
</evidence>
<comment type="caution">
    <text evidence="4">The sequence shown here is derived from an EMBL/GenBank/DDBJ whole genome shotgun (WGS) entry which is preliminary data.</text>
</comment>
<dbReference type="InterPro" id="IPR008978">
    <property type="entry name" value="HSP20-like_chaperone"/>
</dbReference>
<accession>A0A3A4G1G0</accession>
<dbReference type="Gene3D" id="2.60.40.790">
    <property type="match status" value="1"/>
</dbReference>
<dbReference type="AlphaFoldDB" id="A0A3A4G1G0"/>
<evidence type="ECO:0000256" key="1">
    <source>
        <dbReference type="PROSITE-ProRule" id="PRU00285"/>
    </source>
</evidence>
<name>A0A3A4G1G0_9MICC</name>
<evidence type="ECO:0000259" key="3">
    <source>
        <dbReference type="PROSITE" id="PS01031"/>
    </source>
</evidence>
<reference evidence="4 5" key="1">
    <citation type="submission" date="2018-09" db="EMBL/GenBank/DDBJ databases">
        <title>Nesterenkonia natronophila sp. nov., an alkaliphilic actinobacteriume isolated from a soda lake, and emended description of the genus Nesterenkonia.</title>
        <authorList>
            <person name="Menes R.J."/>
            <person name="Iriarte A."/>
        </authorList>
    </citation>
    <scope>NUCLEOTIDE SEQUENCE [LARGE SCALE GENOMIC DNA]</scope>
    <source>
        <strain evidence="4 5">M8</strain>
    </source>
</reference>
<dbReference type="PROSITE" id="PS01031">
    <property type="entry name" value="SHSP"/>
    <property type="match status" value="1"/>
</dbReference>